<proteinExistence type="predicted"/>
<keyword evidence="2" id="KW-1185">Reference proteome</keyword>
<gene>
    <name evidence="1" type="ORF">OSB04_un000642</name>
</gene>
<dbReference type="Proteomes" id="UP001172457">
    <property type="component" value="Unassembled WGS sequence"/>
</dbReference>
<sequence length="129" mass="15328">MVGIDPNVISHKLNVDPTFKPIKQKRRKFAPERNKVINDEVDNLLKIGKIREVKYPAWLANVVVVQKKNGKWRVCMDFTDLVRYKQSNNEMKMERNQRDENEKFLIQQLEPEHVDSSYYVDLQPRETKG</sequence>
<protein>
    <recommendedName>
        <fullName evidence="3">Reverse transcriptase</fullName>
    </recommendedName>
</protein>
<evidence type="ECO:0000313" key="1">
    <source>
        <dbReference type="EMBL" id="KAJ9536182.1"/>
    </source>
</evidence>
<dbReference type="EMBL" id="JARYMX010000049">
    <property type="protein sequence ID" value="KAJ9536182.1"/>
    <property type="molecule type" value="Genomic_DNA"/>
</dbReference>
<evidence type="ECO:0000313" key="2">
    <source>
        <dbReference type="Proteomes" id="UP001172457"/>
    </source>
</evidence>
<dbReference type="AlphaFoldDB" id="A0AA38VRN5"/>
<dbReference type="InterPro" id="IPR043502">
    <property type="entry name" value="DNA/RNA_pol_sf"/>
</dbReference>
<dbReference type="Gene3D" id="3.10.10.10">
    <property type="entry name" value="HIV Type 1 Reverse Transcriptase, subunit A, domain 1"/>
    <property type="match status" value="1"/>
</dbReference>
<dbReference type="SUPFAM" id="SSF56672">
    <property type="entry name" value="DNA/RNA polymerases"/>
    <property type="match status" value="1"/>
</dbReference>
<reference evidence="1" key="1">
    <citation type="submission" date="2023-03" db="EMBL/GenBank/DDBJ databases">
        <title>Chromosome-scale reference genome and RAD-based genetic map of yellow starthistle (Centaurea solstitialis) reveal putative structural variation and QTLs associated with invader traits.</title>
        <authorList>
            <person name="Reatini B."/>
            <person name="Cang F.A."/>
            <person name="Jiang Q."/>
            <person name="Mckibben M.T.W."/>
            <person name="Barker M.S."/>
            <person name="Rieseberg L.H."/>
            <person name="Dlugosch K.M."/>
        </authorList>
    </citation>
    <scope>NUCLEOTIDE SEQUENCE</scope>
    <source>
        <strain evidence="1">CAN-66</strain>
        <tissue evidence="1">Leaf</tissue>
    </source>
</reference>
<accession>A0AA38VRN5</accession>
<dbReference type="InterPro" id="IPR053134">
    <property type="entry name" value="RNA-dir_DNA_polymerase"/>
</dbReference>
<dbReference type="PANTHER" id="PTHR24559:SF431">
    <property type="entry name" value="RNA-DIRECTED DNA POLYMERASE HOMOLOG"/>
    <property type="match status" value="1"/>
</dbReference>
<dbReference type="PANTHER" id="PTHR24559">
    <property type="entry name" value="TRANSPOSON TY3-I GAG-POL POLYPROTEIN"/>
    <property type="match status" value="1"/>
</dbReference>
<evidence type="ECO:0008006" key="3">
    <source>
        <dbReference type="Google" id="ProtNLM"/>
    </source>
</evidence>
<comment type="caution">
    <text evidence="1">The sequence shown here is derived from an EMBL/GenBank/DDBJ whole genome shotgun (WGS) entry which is preliminary data.</text>
</comment>
<organism evidence="1 2">
    <name type="scientific">Centaurea solstitialis</name>
    <name type="common">yellow star-thistle</name>
    <dbReference type="NCBI Taxonomy" id="347529"/>
    <lineage>
        <taxon>Eukaryota</taxon>
        <taxon>Viridiplantae</taxon>
        <taxon>Streptophyta</taxon>
        <taxon>Embryophyta</taxon>
        <taxon>Tracheophyta</taxon>
        <taxon>Spermatophyta</taxon>
        <taxon>Magnoliopsida</taxon>
        <taxon>eudicotyledons</taxon>
        <taxon>Gunneridae</taxon>
        <taxon>Pentapetalae</taxon>
        <taxon>asterids</taxon>
        <taxon>campanulids</taxon>
        <taxon>Asterales</taxon>
        <taxon>Asteraceae</taxon>
        <taxon>Carduoideae</taxon>
        <taxon>Cardueae</taxon>
        <taxon>Centaureinae</taxon>
        <taxon>Centaurea</taxon>
    </lineage>
</organism>
<name>A0AA38VRN5_9ASTR</name>